<dbReference type="EMBL" id="GL883079">
    <property type="protein sequence ID" value="EGF90174.1"/>
    <property type="molecule type" value="Genomic_DNA"/>
</dbReference>
<evidence type="ECO:0000313" key="2">
    <source>
        <dbReference type="EMBL" id="EGF90174.1"/>
    </source>
</evidence>
<evidence type="ECO:0000313" key="3">
    <source>
        <dbReference type="Proteomes" id="UP000006512"/>
    </source>
</evidence>
<dbReference type="AlphaFoldDB" id="F4QRP8"/>
<feature type="signal peptide" evidence="1">
    <location>
        <begin position="1"/>
        <end position="23"/>
    </location>
</feature>
<organism evidence="2 3">
    <name type="scientific">Asticcacaulis biprosthecium C19</name>
    <dbReference type="NCBI Taxonomy" id="715226"/>
    <lineage>
        <taxon>Bacteria</taxon>
        <taxon>Pseudomonadati</taxon>
        <taxon>Pseudomonadota</taxon>
        <taxon>Alphaproteobacteria</taxon>
        <taxon>Caulobacterales</taxon>
        <taxon>Caulobacteraceae</taxon>
        <taxon>Asticcacaulis</taxon>
    </lineage>
</organism>
<evidence type="ECO:0008006" key="4">
    <source>
        <dbReference type="Google" id="ProtNLM"/>
    </source>
</evidence>
<dbReference type="OrthoDB" id="7173420at2"/>
<name>F4QRP8_9CAUL</name>
<keyword evidence="1" id="KW-0732">Signal</keyword>
<dbReference type="RefSeq" id="WP_006273973.1">
    <property type="nucleotide sequence ID" value="NZ_GL883079.1"/>
</dbReference>
<evidence type="ECO:0000256" key="1">
    <source>
        <dbReference type="SAM" id="SignalP"/>
    </source>
</evidence>
<feature type="chain" id="PRO_5003316825" description="TonB C-terminal domain-containing protein" evidence="1">
    <location>
        <begin position="24"/>
        <end position="135"/>
    </location>
</feature>
<dbReference type="HOGENOM" id="CLU_1881472_0_0_5"/>
<protein>
    <recommendedName>
        <fullName evidence="4">TonB C-terminal domain-containing protein</fullName>
    </recommendedName>
</protein>
<dbReference type="Proteomes" id="UP000006512">
    <property type="component" value="Unassembled WGS sequence"/>
</dbReference>
<reference evidence="3" key="1">
    <citation type="submission" date="2011-03" db="EMBL/GenBank/DDBJ databases">
        <title>Draft genome sequence of Brevundimonas diminuta.</title>
        <authorList>
            <person name="Brown P.J.B."/>
            <person name="Buechlein A."/>
            <person name="Hemmerich C."/>
            <person name="Brun Y.V."/>
        </authorList>
    </citation>
    <scope>NUCLEOTIDE SEQUENCE [LARGE SCALE GENOMIC DNA]</scope>
    <source>
        <strain evidence="3">C19</strain>
    </source>
</reference>
<keyword evidence="3" id="KW-1185">Reference proteome</keyword>
<proteinExistence type="predicted"/>
<accession>F4QRP8</accession>
<dbReference type="STRING" id="715226.ABI_31890"/>
<sequence>MKRAWVAIATGAAMSAMTVPALAAEPVYLGDVQIVHQPPPSGYQPEGTDFDLADQGKTFDVACAISGDGKLSGCEADENDLYDQKFITIATANVSQWVLAPQTASGQSVAGRTLVVTVQFTRADRIGVAAAGGAK</sequence>
<gene>
    <name evidence="2" type="ORF">ABI_31890</name>
</gene>